<dbReference type="AlphaFoldDB" id="A0A067MRE4"/>
<evidence type="ECO:0000256" key="1">
    <source>
        <dbReference type="ARBA" id="ARBA00010609"/>
    </source>
</evidence>
<name>A0A067MRE4_BOTB1</name>
<evidence type="ECO:0000313" key="13">
    <source>
        <dbReference type="Proteomes" id="UP000027195"/>
    </source>
</evidence>
<evidence type="ECO:0008006" key="14">
    <source>
        <dbReference type="Google" id="ProtNLM"/>
    </source>
</evidence>
<dbReference type="STRING" id="930990.A0A067MRE4"/>
<dbReference type="GO" id="GO:0016491">
    <property type="term" value="F:oxidoreductase activity"/>
    <property type="evidence" value="ECO:0007669"/>
    <property type="project" value="UniProtKB-KW"/>
</dbReference>
<dbReference type="OrthoDB" id="2121828at2759"/>
<dbReference type="Proteomes" id="UP000027195">
    <property type="component" value="Unassembled WGS sequence"/>
</dbReference>
<dbReference type="HOGENOM" id="CLU_006504_5_0_1"/>
<dbReference type="InterPro" id="IPR002355">
    <property type="entry name" value="Cu_oxidase_Cu_BS"/>
</dbReference>
<evidence type="ECO:0000256" key="6">
    <source>
        <dbReference type="ARBA" id="ARBA00023157"/>
    </source>
</evidence>
<dbReference type="PROSITE" id="PS00080">
    <property type="entry name" value="MULTICOPPER_OXIDASE2"/>
    <property type="match status" value="1"/>
</dbReference>
<dbReference type="Pfam" id="PF00394">
    <property type="entry name" value="Cu-oxidase"/>
    <property type="match status" value="1"/>
</dbReference>
<evidence type="ECO:0000256" key="7">
    <source>
        <dbReference type="ARBA" id="ARBA00023180"/>
    </source>
</evidence>
<evidence type="ECO:0000259" key="9">
    <source>
        <dbReference type="Pfam" id="PF00394"/>
    </source>
</evidence>
<evidence type="ECO:0000256" key="5">
    <source>
        <dbReference type="ARBA" id="ARBA00023008"/>
    </source>
</evidence>
<dbReference type="InParanoid" id="A0A067MRE4"/>
<feature type="signal peptide" evidence="8">
    <location>
        <begin position="1"/>
        <end position="17"/>
    </location>
</feature>
<dbReference type="InterPro" id="IPR011707">
    <property type="entry name" value="Cu-oxidase-like_N"/>
</dbReference>
<dbReference type="InterPro" id="IPR011706">
    <property type="entry name" value="Cu-oxidase_C"/>
</dbReference>
<reference evidence="13" key="1">
    <citation type="journal article" date="2014" name="Proc. Natl. Acad. Sci. U.S.A.">
        <title>Extensive sampling of basidiomycete genomes demonstrates inadequacy of the white-rot/brown-rot paradigm for wood decay fungi.</title>
        <authorList>
            <person name="Riley R."/>
            <person name="Salamov A.A."/>
            <person name="Brown D.W."/>
            <person name="Nagy L.G."/>
            <person name="Floudas D."/>
            <person name="Held B.W."/>
            <person name="Levasseur A."/>
            <person name="Lombard V."/>
            <person name="Morin E."/>
            <person name="Otillar R."/>
            <person name="Lindquist E.A."/>
            <person name="Sun H."/>
            <person name="LaButti K.M."/>
            <person name="Schmutz J."/>
            <person name="Jabbour D."/>
            <person name="Luo H."/>
            <person name="Baker S.E."/>
            <person name="Pisabarro A.G."/>
            <person name="Walton J.D."/>
            <person name="Blanchette R.A."/>
            <person name="Henrissat B."/>
            <person name="Martin F."/>
            <person name="Cullen D."/>
            <person name="Hibbett D.S."/>
            <person name="Grigoriev I.V."/>
        </authorList>
    </citation>
    <scope>NUCLEOTIDE SEQUENCE [LARGE SCALE GENOMIC DNA]</scope>
    <source>
        <strain evidence="13">FD-172 SS1</strain>
    </source>
</reference>
<dbReference type="EMBL" id="KL198021">
    <property type="protein sequence ID" value="KDQ18293.1"/>
    <property type="molecule type" value="Genomic_DNA"/>
</dbReference>
<dbReference type="CDD" id="cd13850">
    <property type="entry name" value="CuRO_1_Abr2_like"/>
    <property type="match status" value="1"/>
</dbReference>
<dbReference type="InterPro" id="IPR008972">
    <property type="entry name" value="Cupredoxin"/>
</dbReference>
<accession>A0A067MRE4</accession>
<feature type="chain" id="PRO_5001644930" description="Multicopper oxidase" evidence="8">
    <location>
        <begin position="18"/>
        <end position="588"/>
    </location>
</feature>
<evidence type="ECO:0000259" key="10">
    <source>
        <dbReference type="Pfam" id="PF07731"/>
    </source>
</evidence>
<evidence type="ECO:0000256" key="8">
    <source>
        <dbReference type="SAM" id="SignalP"/>
    </source>
</evidence>
<evidence type="ECO:0000259" key="11">
    <source>
        <dbReference type="Pfam" id="PF07732"/>
    </source>
</evidence>
<protein>
    <recommendedName>
        <fullName evidence="14">Multicopper oxidase</fullName>
    </recommendedName>
</protein>
<keyword evidence="5" id="KW-0186">Copper</keyword>
<sequence>MLPLLSTLFLAFSSALAATVSYELVLSPGYTAPDGVLRKTYLVNGQSPGPHLTAKQGDDLEINVLNFLDVAVTIHFHGIEQTGTSWSDGVPGVTQRLIESGQSFLYKWKATQSGLYWYHAHCRELYEDGIRGTLYLEPDPSLPTPFDLISSEPDDLAAMIKANADPKIISLSEWKHLESEQVLQEWDRTHVEPLCADSFLINGRGQVHCPLQNVLDSYISPSIPALTPKGCIDPHATALGYPDARPNAVNPDFFYNCQNTTSPISVISVDPETNWASLAIANIGSWSFIVSIDSHKLYVYSADGQYHHPQAVDVLPVAIGHRYQVMIKLDQPTADYTIHVGSDVPLIASSGYAVLSYTQPDDGITTFTPPPVNPMQSYGGRIASGATVLNSLSLKPFPATLVPPEESNRTYVFHLGHKNSTAWYLNNTPMDPFLLLEEPLLFAPQSMAQLDSSLRFSHPTGTVVDLVFQSGPGNPPHPIHKHRVSAWIIGAGPGYFKWNSVTEAMEERPEWFNLVDPPLRDGFMTLGGSSFLVVRYVVNDPGVTFIHCHINNHHVSGMAAVLMEGIEDMPAIPRDYMAWNSNAGQMRY</sequence>
<comment type="similarity">
    <text evidence="1">Belongs to the multicopper oxidase family.</text>
</comment>
<feature type="domain" description="Plastocyanin-like" evidence="11">
    <location>
        <begin position="31"/>
        <end position="139"/>
    </location>
</feature>
<feature type="domain" description="Plastocyanin-like" evidence="9">
    <location>
        <begin position="168"/>
        <end position="358"/>
    </location>
</feature>
<dbReference type="InterPro" id="IPR001117">
    <property type="entry name" value="Cu-oxidase_2nd"/>
</dbReference>
<dbReference type="SUPFAM" id="SSF49503">
    <property type="entry name" value="Cupredoxins"/>
    <property type="match status" value="3"/>
</dbReference>
<keyword evidence="4" id="KW-0560">Oxidoreductase</keyword>
<keyword evidence="13" id="KW-1185">Reference proteome</keyword>
<keyword evidence="3 8" id="KW-0732">Signal</keyword>
<proteinExistence type="inferred from homology"/>
<evidence type="ECO:0000256" key="3">
    <source>
        <dbReference type="ARBA" id="ARBA00022729"/>
    </source>
</evidence>
<dbReference type="PANTHER" id="PTHR11709:SF488">
    <property type="entry name" value="LACCASE-RELATED"/>
    <property type="match status" value="1"/>
</dbReference>
<dbReference type="Pfam" id="PF07731">
    <property type="entry name" value="Cu-oxidase_2"/>
    <property type="match status" value="1"/>
</dbReference>
<dbReference type="GO" id="GO:0005507">
    <property type="term" value="F:copper ion binding"/>
    <property type="evidence" value="ECO:0007669"/>
    <property type="project" value="InterPro"/>
</dbReference>
<dbReference type="Gene3D" id="2.60.40.420">
    <property type="entry name" value="Cupredoxins - blue copper proteins"/>
    <property type="match status" value="3"/>
</dbReference>
<keyword evidence="6" id="KW-1015">Disulfide bond</keyword>
<dbReference type="InterPro" id="IPR045087">
    <property type="entry name" value="Cu-oxidase_fam"/>
</dbReference>
<evidence type="ECO:0000256" key="2">
    <source>
        <dbReference type="ARBA" id="ARBA00022723"/>
    </source>
</evidence>
<evidence type="ECO:0000256" key="4">
    <source>
        <dbReference type="ARBA" id="ARBA00023002"/>
    </source>
</evidence>
<gene>
    <name evidence="12" type="ORF">BOTBODRAFT_143361</name>
</gene>
<organism evidence="12 13">
    <name type="scientific">Botryobasidium botryosum (strain FD-172 SS1)</name>
    <dbReference type="NCBI Taxonomy" id="930990"/>
    <lineage>
        <taxon>Eukaryota</taxon>
        <taxon>Fungi</taxon>
        <taxon>Dikarya</taxon>
        <taxon>Basidiomycota</taxon>
        <taxon>Agaricomycotina</taxon>
        <taxon>Agaricomycetes</taxon>
        <taxon>Cantharellales</taxon>
        <taxon>Botryobasidiaceae</taxon>
        <taxon>Botryobasidium</taxon>
    </lineage>
</organism>
<dbReference type="Pfam" id="PF07732">
    <property type="entry name" value="Cu-oxidase_3"/>
    <property type="match status" value="1"/>
</dbReference>
<feature type="domain" description="Plastocyanin-like" evidence="10">
    <location>
        <begin position="456"/>
        <end position="565"/>
    </location>
</feature>
<evidence type="ECO:0000313" key="12">
    <source>
        <dbReference type="EMBL" id="KDQ18293.1"/>
    </source>
</evidence>
<keyword evidence="7" id="KW-0325">Glycoprotein</keyword>
<keyword evidence="2" id="KW-0479">Metal-binding</keyword>
<dbReference type="PANTHER" id="PTHR11709">
    <property type="entry name" value="MULTI-COPPER OXIDASE"/>
    <property type="match status" value="1"/>
</dbReference>